<accession>A0A0F9KM73</accession>
<dbReference type="EMBL" id="LAZR01008904">
    <property type="protein sequence ID" value="KKM75851.1"/>
    <property type="molecule type" value="Genomic_DNA"/>
</dbReference>
<proteinExistence type="predicted"/>
<organism evidence="1">
    <name type="scientific">marine sediment metagenome</name>
    <dbReference type="NCBI Taxonomy" id="412755"/>
    <lineage>
        <taxon>unclassified sequences</taxon>
        <taxon>metagenomes</taxon>
        <taxon>ecological metagenomes</taxon>
    </lineage>
</organism>
<reference evidence="1" key="1">
    <citation type="journal article" date="2015" name="Nature">
        <title>Complex archaea that bridge the gap between prokaryotes and eukaryotes.</title>
        <authorList>
            <person name="Spang A."/>
            <person name="Saw J.H."/>
            <person name="Jorgensen S.L."/>
            <person name="Zaremba-Niedzwiedzka K."/>
            <person name="Martijn J."/>
            <person name="Lind A.E."/>
            <person name="van Eijk R."/>
            <person name="Schleper C."/>
            <person name="Guy L."/>
            <person name="Ettema T.J."/>
        </authorList>
    </citation>
    <scope>NUCLEOTIDE SEQUENCE</scope>
</reference>
<name>A0A0F9KM73_9ZZZZ</name>
<sequence length="73" mass="8216">MDNTPTAEADSLDVRMSPMARFLRVNATRIMWESISRAASSCPNAATAKHHFSGYPRQRARCRSCGTPLFREE</sequence>
<gene>
    <name evidence="1" type="ORF">LCGC14_1386100</name>
</gene>
<evidence type="ECO:0000313" key="1">
    <source>
        <dbReference type="EMBL" id="KKM75851.1"/>
    </source>
</evidence>
<protein>
    <submittedName>
        <fullName evidence="1">Uncharacterized protein</fullName>
    </submittedName>
</protein>
<comment type="caution">
    <text evidence="1">The sequence shown here is derived from an EMBL/GenBank/DDBJ whole genome shotgun (WGS) entry which is preliminary data.</text>
</comment>
<dbReference type="AlphaFoldDB" id="A0A0F9KM73"/>